<protein>
    <recommendedName>
        <fullName evidence="3">P-type Cu(+) transporter</fullName>
        <ecNumber evidence="3">7.2.2.8</ecNumber>
    </recommendedName>
</protein>
<keyword evidence="4 14" id="KW-0812">Transmembrane</keyword>
<dbReference type="GO" id="GO:0140581">
    <property type="term" value="F:P-type monovalent copper transporter activity"/>
    <property type="evidence" value="ECO:0007669"/>
    <property type="project" value="UniProtKB-EC"/>
</dbReference>
<dbReference type="Pfam" id="PF00403">
    <property type="entry name" value="HMA"/>
    <property type="match status" value="1"/>
</dbReference>
<dbReference type="FunFam" id="3.30.70.100:FF:000005">
    <property type="entry name" value="Copper-exporting P-type ATPase A"/>
    <property type="match status" value="1"/>
</dbReference>
<dbReference type="CDD" id="cd00371">
    <property type="entry name" value="HMA"/>
    <property type="match status" value="1"/>
</dbReference>
<dbReference type="SUPFAM" id="SSF81660">
    <property type="entry name" value="Metal cation-transporting ATPase, ATP-binding domain N"/>
    <property type="match status" value="1"/>
</dbReference>
<dbReference type="EMBL" id="DXBC01000162">
    <property type="protein sequence ID" value="HIZ80142.1"/>
    <property type="molecule type" value="Genomic_DNA"/>
</dbReference>
<comment type="catalytic activity">
    <reaction evidence="13">
        <text>Cu(+)(in) + ATP + H2O = Cu(+)(out) + ADP + phosphate + H(+)</text>
        <dbReference type="Rhea" id="RHEA:25792"/>
        <dbReference type="ChEBI" id="CHEBI:15377"/>
        <dbReference type="ChEBI" id="CHEBI:15378"/>
        <dbReference type="ChEBI" id="CHEBI:30616"/>
        <dbReference type="ChEBI" id="CHEBI:43474"/>
        <dbReference type="ChEBI" id="CHEBI:49552"/>
        <dbReference type="ChEBI" id="CHEBI:456216"/>
        <dbReference type="EC" id="7.2.2.8"/>
    </reaction>
</comment>
<dbReference type="InterPro" id="IPR018303">
    <property type="entry name" value="ATPase_P-typ_P_site"/>
</dbReference>
<dbReference type="SUPFAM" id="SSF55008">
    <property type="entry name" value="HMA, heavy metal-associated domain"/>
    <property type="match status" value="1"/>
</dbReference>
<dbReference type="Gene3D" id="3.40.1110.10">
    <property type="entry name" value="Calcium-transporting ATPase, cytoplasmic domain N"/>
    <property type="match status" value="1"/>
</dbReference>
<dbReference type="InterPro" id="IPR059000">
    <property type="entry name" value="ATPase_P-type_domA"/>
</dbReference>
<keyword evidence="7" id="KW-0813">Transport</keyword>
<dbReference type="PROSITE" id="PS50846">
    <property type="entry name" value="HMA_2"/>
    <property type="match status" value="1"/>
</dbReference>
<dbReference type="Proteomes" id="UP000824101">
    <property type="component" value="Unassembled WGS sequence"/>
</dbReference>
<dbReference type="InterPro" id="IPR006121">
    <property type="entry name" value="HMA_dom"/>
</dbReference>
<gene>
    <name evidence="16" type="ORF">IAA17_10190</name>
</gene>
<evidence type="ECO:0000256" key="12">
    <source>
        <dbReference type="ARBA" id="ARBA00023136"/>
    </source>
</evidence>
<organism evidence="16 17">
    <name type="scientific">Candidatus Lachnoclostridium stercorigallinarum</name>
    <dbReference type="NCBI Taxonomy" id="2838634"/>
    <lineage>
        <taxon>Bacteria</taxon>
        <taxon>Bacillati</taxon>
        <taxon>Bacillota</taxon>
        <taxon>Clostridia</taxon>
        <taxon>Lachnospirales</taxon>
        <taxon>Lachnospiraceae</taxon>
    </lineage>
</organism>
<evidence type="ECO:0000313" key="17">
    <source>
        <dbReference type="Proteomes" id="UP000824101"/>
    </source>
</evidence>
<dbReference type="PRINTS" id="PR00943">
    <property type="entry name" value="CUATPASE"/>
</dbReference>
<evidence type="ECO:0000256" key="13">
    <source>
        <dbReference type="ARBA" id="ARBA00049289"/>
    </source>
</evidence>
<dbReference type="GO" id="GO:0043682">
    <property type="term" value="F:P-type divalent copper transporter activity"/>
    <property type="evidence" value="ECO:0007669"/>
    <property type="project" value="TreeGrafter"/>
</dbReference>
<dbReference type="InterPro" id="IPR027256">
    <property type="entry name" value="P-typ_ATPase_IB"/>
</dbReference>
<evidence type="ECO:0000259" key="15">
    <source>
        <dbReference type="PROSITE" id="PS50846"/>
    </source>
</evidence>
<feature type="transmembrane region" description="Helical" evidence="14">
    <location>
        <begin position="353"/>
        <end position="375"/>
    </location>
</feature>
<dbReference type="Pfam" id="PF00122">
    <property type="entry name" value="E1-E2_ATPase"/>
    <property type="match status" value="1"/>
</dbReference>
<dbReference type="PROSITE" id="PS00154">
    <property type="entry name" value="ATPASE_E1_E2"/>
    <property type="match status" value="1"/>
</dbReference>
<dbReference type="FunFam" id="2.70.150.10:FF:000002">
    <property type="entry name" value="Copper-transporting ATPase 1, putative"/>
    <property type="match status" value="1"/>
</dbReference>
<evidence type="ECO:0000256" key="1">
    <source>
        <dbReference type="ARBA" id="ARBA00004651"/>
    </source>
</evidence>
<evidence type="ECO:0000256" key="5">
    <source>
        <dbReference type="ARBA" id="ARBA00022723"/>
    </source>
</evidence>
<dbReference type="EC" id="7.2.2.8" evidence="3"/>
<dbReference type="Gene3D" id="3.40.50.1000">
    <property type="entry name" value="HAD superfamily/HAD-like"/>
    <property type="match status" value="1"/>
</dbReference>
<dbReference type="InterPro" id="IPR023298">
    <property type="entry name" value="ATPase_P-typ_TM_dom_sf"/>
</dbReference>
<evidence type="ECO:0000256" key="7">
    <source>
        <dbReference type="ARBA" id="ARBA00022796"/>
    </source>
</evidence>
<dbReference type="SUPFAM" id="SSF81653">
    <property type="entry name" value="Calcium ATPase, transduction domain A"/>
    <property type="match status" value="1"/>
</dbReference>
<dbReference type="GO" id="GO:0005524">
    <property type="term" value="F:ATP binding"/>
    <property type="evidence" value="ECO:0007669"/>
    <property type="project" value="UniProtKB-UniRule"/>
</dbReference>
<dbReference type="InterPro" id="IPR036163">
    <property type="entry name" value="HMA_dom_sf"/>
</dbReference>
<dbReference type="PANTHER" id="PTHR43520">
    <property type="entry name" value="ATP7, ISOFORM B"/>
    <property type="match status" value="1"/>
</dbReference>
<dbReference type="GO" id="GO:0005507">
    <property type="term" value="F:copper ion binding"/>
    <property type="evidence" value="ECO:0007669"/>
    <property type="project" value="TreeGrafter"/>
</dbReference>
<dbReference type="SUPFAM" id="SSF81665">
    <property type="entry name" value="Calcium ATPase, transmembrane domain M"/>
    <property type="match status" value="1"/>
</dbReference>
<comment type="subcellular location">
    <subcellularLocation>
        <location evidence="1">Cell membrane</location>
        <topology evidence="1">Multi-pass membrane protein</topology>
    </subcellularLocation>
</comment>
<accession>A0A9D2GJW5</accession>
<evidence type="ECO:0000256" key="11">
    <source>
        <dbReference type="ARBA" id="ARBA00023008"/>
    </source>
</evidence>
<dbReference type="InterPro" id="IPR001757">
    <property type="entry name" value="P_typ_ATPase"/>
</dbReference>
<dbReference type="NCBIfam" id="TIGR01494">
    <property type="entry name" value="ATPase_P-type"/>
    <property type="match status" value="1"/>
</dbReference>
<evidence type="ECO:0000256" key="8">
    <source>
        <dbReference type="ARBA" id="ARBA00022840"/>
    </source>
</evidence>
<keyword evidence="11" id="KW-0186">Copper</keyword>
<evidence type="ECO:0000256" key="6">
    <source>
        <dbReference type="ARBA" id="ARBA00022741"/>
    </source>
</evidence>
<dbReference type="InterPro" id="IPR008250">
    <property type="entry name" value="ATPase_P-typ_transduc_dom_A_sf"/>
</dbReference>
<dbReference type="GO" id="GO:0016887">
    <property type="term" value="F:ATP hydrolysis activity"/>
    <property type="evidence" value="ECO:0007669"/>
    <property type="project" value="InterPro"/>
</dbReference>
<proteinExistence type="inferred from homology"/>
<feature type="transmembrane region" description="Helical" evidence="14">
    <location>
        <begin position="97"/>
        <end position="116"/>
    </location>
</feature>
<comment type="similarity">
    <text evidence="2 14">Belongs to the cation transport ATPase (P-type) (TC 3.A.3) family. Type IB subfamily.</text>
</comment>
<dbReference type="Pfam" id="PF00702">
    <property type="entry name" value="Hydrolase"/>
    <property type="match status" value="1"/>
</dbReference>
<evidence type="ECO:0000256" key="3">
    <source>
        <dbReference type="ARBA" id="ARBA00012517"/>
    </source>
</evidence>
<evidence type="ECO:0000256" key="14">
    <source>
        <dbReference type="RuleBase" id="RU362081"/>
    </source>
</evidence>
<keyword evidence="10 14" id="KW-1133">Transmembrane helix</keyword>
<keyword evidence="9" id="KW-1278">Translocase</keyword>
<feature type="transmembrane region" description="Helical" evidence="14">
    <location>
        <begin position="174"/>
        <end position="193"/>
    </location>
</feature>
<reference evidence="16" key="1">
    <citation type="journal article" date="2021" name="PeerJ">
        <title>Extensive microbial diversity within the chicken gut microbiome revealed by metagenomics and culture.</title>
        <authorList>
            <person name="Gilroy R."/>
            <person name="Ravi A."/>
            <person name="Getino M."/>
            <person name="Pursley I."/>
            <person name="Horton D.L."/>
            <person name="Alikhan N.F."/>
            <person name="Baker D."/>
            <person name="Gharbi K."/>
            <person name="Hall N."/>
            <person name="Watson M."/>
            <person name="Adriaenssens E.M."/>
            <person name="Foster-Nyarko E."/>
            <person name="Jarju S."/>
            <person name="Secka A."/>
            <person name="Antonio M."/>
            <person name="Oren A."/>
            <person name="Chaudhuri R.R."/>
            <person name="La Ragione R."/>
            <person name="Hildebrand F."/>
            <person name="Pallen M.J."/>
        </authorList>
    </citation>
    <scope>NUCLEOTIDE SEQUENCE</scope>
    <source>
        <strain evidence="16">ChiBcec1-1093</strain>
    </source>
</reference>
<keyword evidence="7" id="KW-0187">Copper transport</keyword>
<sequence length="538" mass="57102">MREEKYDISGMHCAACSASVERVTRKLPGVERSEVNLTTGIMTIAYDESQCTQEQIVAKVEKAGFGAALHLEHPAPATVQNAEDAETAALKRRKIELIAAAVFSAVLLYVSMGQMLPFGLPPLPLPDLFSMHTHPMNFAVLQLILTIPVLYFGRNFFHGGFKSLFHGNPNMDSLVAIGSGCSFAYSLVMTFLISDDPSYVHNLYYESAAVVLTLVSLGKFLESRNMQKTKGAITALMQLSPDTAILADTGREVPTSQLKVGDVVLVKPGARVPADGTVTQGESSVNEAMLTGESLPVEKAVGSEVIGGSVNENGVLYVQVTRTGDDSTLSRIIRFVEDAQGRKAPISKTADKVAGVFVPVVMGIALLAAVIWAIAGQPFSFVLRVFTSVLVIACPCALGLATPTAIMVGTGLGAKHGILIRSGEILEITHSVDTVVLDKTGTVTEGTPAVTEVLPYQCEADTLLSAAAAVEAVSAHPLANAITAYAQEHGFGDTARPESFENLSGRGLKAVLGGETVLAGNRRLPCRFQFPHIHCQHS</sequence>
<evidence type="ECO:0000256" key="2">
    <source>
        <dbReference type="ARBA" id="ARBA00006024"/>
    </source>
</evidence>
<keyword evidence="7" id="KW-0406">Ion transport</keyword>
<keyword evidence="6 14" id="KW-0547">Nucleotide-binding</keyword>
<dbReference type="GO" id="GO:0055070">
    <property type="term" value="P:copper ion homeostasis"/>
    <property type="evidence" value="ECO:0007669"/>
    <property type="project" value="TreeGrafter"/>
</dbReference>
<feature type="transmembrane region" description="Helical" evidence="14">
    <location>
        <begin position="381"/>
        <end position="401"/>
    </location>
</feature>
<reference evidence="16" key="2">
    <citation type="submission" date="2021-04" db="EMBL/GenBank/DDBJ databases">
        <authorList>
            <person name="Gilroy R."/>
        </authorList>
    </citation>
    <scope>NUCLEOTIDE SEQUENCE</scope>
    <source>
        <strain evidence="16">ChiBcec1-1093</strain>
    </source>
</reference>
<dbReference type="InterPro" id="IPR023299">
    <property type="entry name" value="ATPase_P-typ_cyto_dom_N"/>
</dbReference>
<keyword evidence="14" id="KW-1003">Cell membrane</keyword>
<keyword evidence="8 14" id="KW-0067">ATP-binding</keyword>
<evidence type="ECO:0000313" key="16">
    <source>
        <dbReference type="EMBL" id="HIZ80142.1"/>
    </source>
</evidence>
<keyword evidence="12 14" id="KW-0472">Membrane</keyword>
<dbReference type="Gene3D" id="2.70.150.10">
    <property type="entry name" value="Calcium-transporting ATPase, cytoplasmic transduction domain A"/>
    <property type="match status" value="1"/>
</dbReference>
<dbReference type="GO" id="GO:0005886">
    <property type="term" value="C:plasma membrane"/>
    <property type="evidence" value="ECO:0007669"/>
    <property type="project" value="UniProtKB-SubCell"/>
</dbReference>
<dbReference type="NCBIfam" id="TIGR01525">
    <property type="entry name" value="ATPase-IB_hvy"/>
    <property type="match status" value="1"/>
</dbReference>
<name>A0A9D2GJW5_9FIRM</name>
<feature type="transmembrane region" description="Helical" evidence="14">
    <location>
        <begin position="199"/>
        <end position="221"/>
    </location>
</feature>
<dbReference type="InterPro" id="IPR023214">
    <property type="entry name" value="HAD_sf"/>
</dbReference>
<keyword evidence="5 14" id="KW-0479">Metal-binding</keyword>
<comment type="caution">
    <text evidence="16">The sequence shown here is derived from an EMBL/GenBank/DDBJ whole genome shotgun (WGS) entry which is preliminary data.</text>
</comment>
<dbReference type="AlphaFoldDB" id="A0A9D2GJW5"/>
<dbReference type="Gene3D" id="3.30.70.100">
    <property type="match status" value="1"/>
</dbReference>
<feature type="transmembrane region" description="Helical" evidence="14">
    <location>
        <begin position="136"/>
        <end position="153"/>
    </location>
</feature>
<evidence type="ECO:0000256" key="4">
    <source>
        <dbReference type="ARBA" id="ARBA00022692"/>
    </source>
</evidence>
<feature type="domain" description="HMA" evidence="15">
    <location>
        <begin position="2"/>
        <end position="68"/>
    </location>
</feature>
<evidence type="ECO:0000256" key="10">
    <source>
        <dbReference type="ARBA" id="ARBA00022989"/>
    </source>
</evidence>
<dbReference type="PANTHER" id="PTHR43520:SF8">
    <property type="entry name" value="P-TYPE CU(+) TRANSPORTER"/>
    <property type="match status" value="1"/>
</dbReference>
<evidence type="ECO:0000256" key="9">
    <source>
        <dbReference type="ARBA" id="ARBA00022967"/>
    </source>
</evidence>